<name>A0A5C7SUJ9_THASP</name>
<sequence length="435" mass="46175">MERAEAAAGGGDLLLIPPNVRAVGSDRFALDFPVTTRPDQSGCARPTETHGAVTGSLAPDFRSDGAVDATFRLVVRRVDVDSRHRLMSVWSAWLEDAVSGDIRRCLGEAALAGIGRRLGLERPLPMSELMTAQFSWQKEGASSAPRATLLRPGMRVCAVDAVVDPRDQDKWYHPSTGPACAQLAQRPKGGLLFDAGLGRVPALTTVPKQAESRLVASWGEMPGVDHDSSKAGAFILRQPRGLPRSNKGGAVGPINQSLLIAANTGLSARVVLACANEDTEIEQFCLTGKLPEAGKPGTPTCVTDALRDPEVIADQQLGGPKPEPHQVEHNVKCFHFGVRGLVSAEYTVWAQKSPVDVAVGTTLGDLIDRFVAPPSGLPRIADNAVASPPNPDGWRAVDRLRLQRPFRGLLHPVDLSGAGAAALSLPLSPGDELSW</sequence>
<accession>A0A5C7SUJ9</accession>
<dbReference type="AlphaFoldDB" id="A0A5C7SUJ9"/>
<evidence type="ECO:0000313" key="2">
    <source>
        <dbReference type="Proteomes" id="UP000321192"/>
    </source>
</evidence>
<protein>
    <submittedName>
        <fullName evidence="1">Uncharacterized protein</fullName>
    </submittedName>
</protein>
<organism evidence="1 2">
    <name type="scientific">Thauera aminoaromatica</name>
    <dbReference type="NCBI Taxonomy" id="164330"/>
    <lineage>
        <taxon>Bacteria</taxon>
        <taxon>Pseudomonadati</taxon>
        <taxon>Pseudomonadota</taxon>
        <taxon>Betaproteobacteria</taxon>
        <taxon>Rhodocyclales</taxon>
        <taxon>Zoogloeaceae</taxon>
        <taxon>Thauera</taxon>
    </lineage>
</organism>
<dbReference type="RefSeq" id="WP_276657780.1">
    <property type="nucleotide sequence ID" value="NZ_SSFD01000094.1"/>
</dbReference>
<dbReference type="EMBL" id="SSFD01000094">
    <property type="protein sequence ID" value="TXH87052.1"/>
    <property type="molecule type" value="Genomic_DNA"/>
</dbReference>
<comment type="caution">
    <text evidence="1">The sequence shown here is derived from an EMBL/GenBank/DDBJ whole genome shotgun (WGS) entry which is preliminary data.</text>
</comment>
<dbReference type="Proteomes" id="UP000321192">
    <property type="component" value="Unassembled WGS sequence"/>
</dbReference>
<evidence type="ECO:0000313" key="1">
    <source>
        <dbReference type="EMBL" id="TXH87052.1"/>
    </source>
</evidence>
<reference evidence="1 2" key="1">
    <citation type="submission" date="2018-09" db="EMBL/GenBank/DDBJ databases">
        <title>Metagenome Assembled Genomes from an Advanced Water Purification Facility.</title>
        <authorList>
            <person name="Stamps B.W."/>
            <person name="Spear J.R."/>
        </authorList>
    </citation>
    <scope>NUCLEOTIDE SEQUENCE [LARGE SCALE GENOMIC DNA]</scope>
    <source>
        <strain evidence="1">Bin_27_1</strain>
    </source>
</reference>
<gene>
    <name evidence="1" type="ORF">E6Q80_06710</name>
</gene>
<proteinExistence type="predicted"/>